<dbReference type="InterPro" id="IPR023296">
    <property type="entry name" value="Glyco_hydro_beta-prop_sf"/>
</dbReference>
<dbReference type="EMBL" id="CP041217">
    <property type="protein sequence ID" value="QDH23797.1"/>
    <property type="molecule type" value="Genomic_DNA"/>
</dbReference>
<dbReference type="Pfam" id="PF08244">
    <property type="entry name" value="Glyco_hydro_32C"/>
    <property type="match status" value="1"/>
</dbReference>
<dbReference type="GO" id="GO:0005987">
    <property type="term" value="P:sucrose catabolic process"/>
    <property type="evidence" value="ECO:0007669"/>
    <property type="project" value="TreeGrafter"/>
</dbReference>
<dbReference type="PROSITE" id="PS00609">
    <property type="entry name" value="GLYCOSYL_HYDROL_F32"/>
    <property type="match status" value="1"/>
</dbReference>
<accession>A0A4Y6V5K9</accession>
<dbReference type="Gene3D" id="2.60.120.560">
    <property type="entry name" value="Exo-inulinase, domain 1"/>
    <property type="match status" value="1"/>
</dbReference>
<name>A0A4Y6V5K9_SACBS</name>
<evidence type="ECO:0000256" key="2">
    <source>
        <dbReference type="ARBA" id="ARBA00022801"/>
    </source>
</evidence>
<evidence type="ECO:0000256" key="1">
    <source>
        <dbReference type="ARBA" id="ARBA00009902"/>
    </source>
</evidence>
<dbReference type="CDD" id="cd18622">
    <property type="entry name" value="GH32_Inu-like"/>
    <property type="match status" value="1"/>
</dbReference>
<dbReference type="InterPro" id="IPR018053">
    <property type="entry name" value="Glyco_hydro_32_AS"/>
</dbReference>
<dbReference type="GO" id="GO:0005737">
    <property type="term" value="C:cytoplasm"/>
    <property type="evidence" value="ECO:0007669"/>
    <property type="project" value="TreeGrafter"/>
</dbReference>
<dbReference type="OrthoDB" id="9759709at2"/>
<dbReference type="SUPFAM" id="SSF75005">
    <property type="entry name" value="Arabinanase/levansucrase/invertase"/>
    <property type="match status" value="1"/>
</dbReference>
<dbReference type="PANTHER" id="PTHR42800">
    <property type="entry name" value="EXOINULINASE INUD (AFU_ORTHOLOGUE AFUA_5G00480)"/>
    <property type="match status" value="1"/>
</dbReference>
<dbReference type="AlphaFoldDB" id="A0A4Y6V5K9"/>
<dbReference type="InterPro" id="IPR001362">
    <property type="entry name" value="Glyco_hydro_32"/>
</dbReference>
<dbReference type="InterPro" id="IPR013148">
    <property type="entry name" value="Glyco_hydro_32_N"/>
</dbReference>
<dbReference type="Pfam" id="PF00251">
    <property type="entry name" value="Glyco_hydro_32N"/>
    <property type="match status" value="1"/>
</dbReference>
<evidence type="ECO:0000256" key="4">
    <source>
        <dbReference type="RuleBase" id="RU362110"/>
    </source>
</evidence>
<dbReference type="InterPro" id="IPR013320">
    <property type="entry name" value="ConA-like_dom_sf"/>
</dbReference>
<evidence type="ECO:0000259" key="6">
    <source>
        <dbReference type="Pfam" id="PF00251"/>
    </source>
</evidence>
<evidence type="ECO:0000256" key="5">
    <source>
        <dbReference type="SAM" id="MobiDB-lite"/>
    </source>
</evidence>
<protein>
    <submittedName>
        <fullName evidence="8">Glycoside hydrolase family 32 protein</fullName>
    </submittedName>
</protein>
<keyword evidence="3 4" id="KW-0326">Glycosidase</keyword>
<proteinExistence type="inferred from homology"/>
<reference evidence="8 9" key="1">
    <citation type="submission" date="2019-06" db="EMBL/GenBank/DDBJ databases">
        <title>Saccharibacillus brassicae sp. nov., an endophytic bacterium isolated from Chinese cabbage seeds (Brassica pekinensis).</title>
        <authorList>
            <person name="Jiang L."/>
            <person name="Lee J."/>
            <person name="Kim S.W."/>
        </authorList>
    </citation>
    <scope>NUCLEOTIDE SEQUENCE [LARGE SCALE GENOMIC DNA]</scope>
    <source>
        <strain evidence="9">KCTC 43072 / ATSA2</strain>
    </source>
</reference>
<sequence>MQITKPDHRGEYHFSPKEKWMNDPNGMVFFDGEYHLFFQHHPFGDTWGPMHWGHAVTRDLIRWEELPIALEPDEHGTIFSGSAVVDWQNTTGFFPDEPGLVAIFTHHLERPDAPVVQTQSLAYSTDKGRTWIKYAGNPVLERADLPDFRDPKVFRHEPSGQWIMVVACGQIVSLYRSPDLKQWTWTSDFGQGIGSHDGVWECPDLFELHVDGDPTKSRWVMLVSIGDGGSGSEGSRTQYFVGGFDGETFTPDEASQQVRWLDHGRDNYAGVSWSDIPDEDGRRLYLGWMSNWRYANQTPTDGWRGAMTIARELTLETVDGADTLMQRPARELEEARVPVLELADVTLAGLRLALEPLRLGSFELEVRAESGRSFGFVLREGDSCGTPVGFDAEAGELYIDRTQSGECGFHADFAGRHAARTAQPGSEAGAAAMRERGVTAMQSESGVAERQAADSAAAVSETQAGVQPGADSETKPGMQSGVDSETELRIFVDRSSVEVFEGGGRLVMTDLIFPSGQSDRLSVFAGDESTVFRFVRISRIAGSNGEA</sequence>
<dbReference type="Gene3D" id="2.115.10.20">
    <property type="entry name" value="Glycosyl hydrolase domain, family 43"/>
    <property type="match status" value="1"/>
</dbReference>
<dbReference type="SUPFAM" id="SSF49899">
    <property type="entry name" value="Concanavalin A-like lectins/glucanases"/>
    <property type="match status" value="1"/>
</dbReference>
<dbReference type="SMART" id="SM00640">
    <property type="entry name" value="Glyco_32"/>
    <property type="match status" value="1"/>
</dbReference>
<evidence type="ECO:0000313" key="9">
    <source>
        <dbReference type="Proteomes" id="UP000316968"/>
    </source>
</evidence>
<feature type="region of interest" description="Disordered" evidence="5">
    <location>
        <begin position="436"/>
        <end position="483"/>
    </location>
</feature>
<comment type="similarity">
    <text evidence="1 4">Belongs to the glycosyl hydrolase 32 family.</text>
</comment>
<feature type="domain" description="Glycosyl hydrolase family 32 C-terminal" evidence="7">
    <location>
        <begin position="361"/>
        <end position="532"/>
    </location>
</feature>
<dbReference type="KEGG" id="saca:FFV09_15475"/>
<gene>
    <name evidence="8" type="ORF">FFV09_15475</name>
</gene>
<evidence type="ECO:0000259" key="7">
    <source>
        <dbReference type="Pfam" id="PF08244"/>
    </source>
</evidence>
<keyword evidence="9" id="KW-1185">Reference proteome</keyword>
<evidence type="ECO:0000313" key="8">
    <source>
        <dbReference type="EMBL" id="QDH23797.1"/>
    </source>
</evidence>
<feature type="domain" description="Glycosyl hydrolase family 32 N-terminal" evidence="6">
    <location>
        <begin position="13"/>
        <end position="328"/>
    </location>
</feature>
<keyword evidence="2 4" id="KW-0378">Hydrolase</keyword>
<organism evidence="8 9">
    <name type="scientific">Saccharibacillus brassicae</name>
    <dbReference type="NCBI Taxonomy" id="2583377"/>
    <lineage>
        <taxon>Bacteria</taxon>
        <taxon>Bacillati</taxon>
        <taxon>Bacillota</taxon>
        <taxon>Bacilli</taxon>
        <taxon>Bacillales</taxon>
        <taxon>Paenibacillaceae</taxon>
        <taxon>Saccharibacillus</taxon>
    </lineage>
</organism>
<dbReference type="GO" id="GO:0004575">
    <property type="term" value="F:sucrose alpha-glucosidase activity"/>
    <property type="evidence" value="ECO:0007669"/>
    <property type="project" value="TreeGrafter"/>
</dbReference>
<evidence type="ECO:0000256" key="3">
    <source>
        <dbReference type="ARBA" id="ARBA00023295"/>
    </source>
</evidence>
<dbReference type="InterPro" id="IPR013189">
    <property type="entry name" value="Glyco_hydro_32_C"/>
</dbReference>
<dbReference type="PANTHER" id="PTHR42800:SF1">
    <property type="entry name" value="EXOINULINASE INUD (AFU_ORTHOLOGUE AFUA_5G00480)"/>
    <property type="match status" value="1"/>
</dbReference>
<dbReference type="Proteomes" id="UP000316968">
    <property type="component" value="Chromosome"/>
</dbReference>